<dbReference type="Gene3D" id="3.30.230.10">
    <property type="match status" value="1"/>
</dbReference>
<dbReference type="GO" id="GO:0005737">
    <property type="term" value="C:cytoplasm"/>
    <property type="evidence" value="ECO:0007669"/>
    <property type="project" value="UniProtKB-SubCell"/>
</dbReference>
<dbReference type="HAMAP" id="MF_01973">
    <property type="entry name" value="lon_bact"/>
    <property type="match status" value="1"/>
</dbReference>
<dbReference type="Proteomes" id="UP000256379">
    <property type="component" value="Unassembled WGS sequence"/>
</dbReference>
<evidence type="ECO:0000256" key="10">
    <source>
        <dbReference type="PIRNR" id="PIRNR001174"/>
    </source>
</evidence>
<dbReference type="InterPro" id="IPR003111">
    <property type="entry name" value="Lon_prtase_N"/>
</dbReference>
<feature type="compositionally biased region" description="Polar residues" evidence="15">
    <location>
        <begin position="744"/>
        <end position="762"/>
    </location>
</feature>
<sequence>MKNEDEQIMNLPIIVEDEMFVFPFIITPIFIADKPNIIAMQKAKERDENVFVVCAKTNPKDDIPFYDVGVIGKIMRSVSLPDGRVKVLFQGIAKGKIKEIIELEPLEAQVIVTTYKESNPHTIQALLAVFLEKVNALAHLSQNISPDLLHNIENTEDPNKAIDLITPILRLKKEQSYILFSNNDTEERLMLATQMVLEEIETQKLQKDIKSKVHTKMDQINREFFLKEQLKQIQKELGIDKQRDQEIEQYYKKLEELKAGMHEDAYKEIKKQIDRLSRSHPDSSDANMVQNYVEWMLEIPFTSTSNKKLSIKNVERQLNKDHYSLLEPKQRIIEYFGVKQLLEQRAKEKIQSLGVAESLDKKDSKHATSKKTNNENIKLEELNKKISLLNKNKEQIKDTDSKDKSDKTAEIESNKQTIIHDKHKGTILCFYGPPGVGKTSLANSIAMALDRPLVRVALGGLEDVNELRGHRRTYLGSMPGRIVQGLIDSKKMNPVMVLDEIDKLVRGVRGDPTSVLLEILDPEQNVGFRDYYTNFSIDLSQVIFIATANDISLIPAPLRDRMEFIEISSYTPQEKYEIAKKYLIPQECKNHGLESNEIKISKEAIDLMIHNYTREAGVRNLRRKIAQIMRKVAVEILNHGVQSVNIGVKDLPKFLKKTIFEIDKAERIPRLGVVNGLAWTAVGGDVLKIEAISLQGKGNLKLTGQLGDVMKESAYIAYSVVKNRLDTDLQKELQSQKDSENIKKSSQTKQDSETTNEFQSPTDKIDIHLHVPEGATPKDGPSAGITMACAIASILFNKRVRQDIAMTGELNLSGQVLPIGGLKEKLIAAYKADIKKALIPLKNYKRDLEDIPSEVQKNLEIVAVSAIDEVFAQVLID</sequence>
<comment type="catalytic activity">
    <reaction evidence="9 10 13">
        <text>Hydrolysis of proteins in presence of ATP.</text>
        <dbReference type="EC" id="3.4.21.53"/>
    </reaction>
</comment>
<dbReference type="GO" id="GO:0004252">
    <property type="term" value="F:serine-type endopeptidase activity"/>
    <property type="evidence" value="ECO:0007669"/>
    <property type="project" value="UniProtKB-UniRule"/>
</dbReference>
<dbReference type="Pfam" id="PF05362">
    <property type="entry name" value="Lon_C"/>
    <property type="match status" value="2"/>
</dbReference>
<feature type="compositionally biased region" description="Basic and acidic residues" evidence="15">
    <location>
        <begin position="733"/>
        <end position="743"/>
    </location>
</feature>
<evidence type="ECO:0000259" key="16">
    <source>
        <dbReference type="PROSITE" id="PS51786"/>
    </source>
</evidence>
<dbReference type="Gene3D" id="1.10.8.60">
    <property type="match status" value="1"/>
</dbReference>
<protein>
    <recommendedName>
        <fullName evidence="9 10">Lon protease</fullName>
        <ecNumber evidence="9 10">3.4.21.53</ecNumber>
    </recommendedName>
    <alternativeName>
        <fullName evidence="9">ATP-dependent protease La</fullName>
    </alternativeName>
</protein>
<comment type="similarity">
    <text evidence="9 10 13 14">Belongs to the peptidase S16 family.</text>
</comment>
<keyword evidence="7 9" id="KW-0067">ATP-binding</keyword>
<dbReference type="InterPro" id="IPR054594">
    <property type="entry name" value="Lon_lid"/>
</dbReference>
<dbReference type="PRINTS" id="PR00830">
    <property type="entry name" value="ENDOLAPTASE"/>
</dbReference>
<dbReference type="OrthoDB" id="9803599at2"/>
<keyword evidence="8 9" id="KW-0346">Stress response</keyword>
<dbReference type="InterPro" id="IPR008268">
    <property type="entry name" value="Peptidase_S16_AS"/>
</dbReference>
<dbReference type="Gene3D" id="2.30.130.40">
    <property type="entry name" value="LON domain-like"/>
    <property type="match status" value="1"/>
</dbReference>
<organism evidence="18 19">
    <name type="scientific">Helicobacter didelphidarum</name>
    <dbReference type="NCBI Taxonomy" id="2040648"/>
    <lineage>
        <taxon>Bacteria</taxon>
        <taxon>Pseudomonadati</taxon>
        <taxon>Campylobacterota</taxon>
        <taxon>Epsilonproteobacteria</taxon>
        <taxon>Campylobacterales</taxon>
        <taxon>Helicobacteraceae</taxon>
        <taxon>Helicobacter</taxon>
    </lineage>
</organism>
<evidence type="ECO:0000256" key="9">
    <source>
        <dbReference type="HAMAP-Rule" id="MF_01973"/>
    </source>
</evidence>
<dbReference type="GO" id="GO:0005524">
    <property type="term" value="F:ATP binding"/>
    <property type="evidence" value="ECO:0007669"/>
    <property type="project" value="UniProtKB-UniRule"/>
</dbReference>
<dbReference type="EMBL" id="NXLQ01000020">
    <property type="protein sequence ID" value="RDU64071.1"/>
    <property type="molecule type" value="Genomic_DNA"/>
</dbReference>
<evidence type="ECO:0000256" key="14">
    <source>
        <dbReference type="RuleBase" id="RU000591"/>
    </source>
</evidence>
<evidence type="ECO:0000256" key="6">
    <source>
        <dbReference type="ARBA" id="ARBA00022825"/>
    </source>
</evidence>
<dbReference type="InterPro" id="IPR027417">
    <property type="entry name" value="P-loop_NTPase"/>
</dbReference>
<dbReference type="InterPro" id="IPR004815">
    <property type="entry name" value="Lon_bac/euk-typ"/>
</dbReference>
<dbReference type="Gene3D" id="1.20.58.1480">
    <property type="match status" value="1"/>
</dbReference>
<evidence type="ECO:0000256" key="8">
    <source>
        <dbReference type="ARBA" id="ARBA00023016"/>
    </source>
</evidence>
<dbReference type="RefSeq" id="WP_115543484.1">
    <property type="nucleotide sequence ID" value="NZ_NXLQ01000020.1"/>
</dbReference>
<dbReference type="SUPFAM" id="SSF54211">
    <property type="entry name" value="Ribosomal protein S5 domain 2-like"/>
    <property type="match status" value="1"/>
</dbReference>
<evidence type="ECO:0000259" key="17">
    <source>
        <dbReference type="PROSITE" id="PS51787"/>
    </source>
</evidence>
<keyword evidence="5 9" id="KW-0378">Hydrolase</keyword>
<dbReference type="Pfam" id="PF22667">
    <property type="entry name" value="Lon_lid"/>
    <property type="match status" value="1"/>
</dbReference>
<feature type="region of interest" description="Disordered" evidence="15">
    <location>
        <begin position="733"/>
        <end position="763"/>
    </location>
</feature>
<evidence type="ECO:0000256" key="11">
    <source>
        <dbReference type="PIRSR" id="PIRSR001174-1"/>
    </source>
</evidence>
<evidence type="ECO:0000256" key="4">
    <source>
        <dbReference type="ARBA" id="ARBA00022741"/>
    </source>
</evidence>
<dbReference type="InterPro" id="IPR046336">
    <property type="entry name" value="Lon_prtase_N_sf"/>
</dbReference>
<dbReference type="Pfam" id="PF00004">
    <property type="entry name" value="AAA"/>
    <property type="match status" value="1"/>
</dbReference>
<dbReference type="SUPFAM" id="SSF88697">
    <property type="entry name" value="PUA domain-like"/>
    <property type="match status" value="1"/>
</dbReference>
<dbReference type="SUPFAM" id="SSF52540">
    <property type="entry name" value="P-loop containing nucleoside triphosphate hydrolases"/>
    <property type="match status" value="1"/>
</dbReference>
<evidence type="ECO:0000256" key="13">
    <source>
        <dbReference type="PROSITE-ProRule" id="PRU01122"/>
    </source>
</evidence>
<dbReference type="InterPro" id="IPR027065">
    <property type="entry name" value="Lon_Prtase"/>
</dbReference>
<dbReference type="EC" id="3.4.21.53" evidence="9 10"/>
<comment type="caution">
    <text evidence="18">The sequence shown here is derived from an EMBL/GenBank/DDBJ whole genome shotgun (WGS) entry which is preliminary data.</text>
</comment>
<evidence type="ECO:0000256" key="15">
    <source>
        <dbReference type="SAM" id="MobiDB-lite"/>
    </source>
</evidence>
<dbReference type="InterPro" id="IPR003959">
    <property type="entry name" value="ATPase_AAA_core"/>
</dbReference>
<evidence type="ECO:0000256" key="1">
    <source>
        <dbReference type="ARBA" id="ARBA00004496"/>
    </source>
</evidence>
<keyword evidence="4 9" id="KW-0547">Nucleotide-binding</keyword>
<dbReference type="PIRSF" id="PIRSF001174">
    <property type="entry name" value="Lon_proteas"/>
    <property type="match status" value="1"/>
</dbReference>
<comment type="subunit">
    <text evidence="9 10">Homohexamer. Organized in a ring with a central cavity.</text>
</comment>
<comment type="subcellular location">
    <subcellularLocation>
        <location evidence="1 9 10">Cytoplasm</location>
    </subcellularLocation>
</comment>
<dbReference type="PROSITE" id="PS51787">
    <property type="entry name" value="LON_N"/>
    <property type="match status" value="1"/>
</dbReference>
<dbReference type="SMART" id="SM00464">
    <property type="entry name" value="LON"/>
    <property type="match status" value="1"/>
</dbReference>
<comment type="function">
    <text evidence="9">ATP-dependent serine protease that mediates the selective degradation of mutant and abnormal proteins as well as certain short-lived regulatory proteins. Required for cellular homeostasis and for survival from DNA damage and developmental changes induced by stress. Degrades polypeptides processively to yield small peptide fragments that are 5 to 10 amino acids long. Binds to DNA in a double-stranded, site-specific manner.</text>
</comment>
<evidence type="ECO:0000313" key="19">
    <source>
        <dbReference type="Proteomes" id="UP000256379"/>
    </source>
</evidence>
<feature type="active site" evidence="9 11">
    <location>
        <position position="825"/>
    </location>
</feature>
<accession>A0A3D8IHL4</accession>
<comment type="induction">
    <text evidence="9">By heat shock.</text>
</comment>
<dbReference type="PROSITE" id="PS51786">
    <property type="entry name" value="LON_PROTEOLYTIC"/>
    <property type="match status" value="1"/>
</dbReference>
<feature type="domain" description="Lon N-terminal" evidence="17">
    <location>
        <begin position="11"/>
        <end position="200"/>
    </location>
</feature>
<dbReference type="InterPro" id="IPR020568">
    <property type="entry name" value="Ribosomal_Su5_D2-typ_SF"/>
</dbReference>
<dbReference type="GO" id="GO:0016887">
    <property type="term" value="F:ATP hydrolysis activity"/>
    <property type="evidence" value="ECO:0007669"/>
    <property type="project" value="UniProtKB-UniRule"/>
</dbReference>
<dbReference type="InterPro" id="IPR008269">
    <property type="entry name" value="Lon_proteolytic"/>
</dbReference>
<reference evidence="18 19" key="1">
    <citation type="submission" date="2018-04" db="EMBL/GenBank/DDBJ databases">
        <title>Novel Campyloabacter and Helicobacter Species and Strains.</title>
        <authorList>
            <person name="Mannion A.J."/>
            <person name="Shen Z."/>
            <person name="Fox J.G."/>
        </authorList>
    </citation>
    <scope>NUCLEOTIDE SEQUENCE [LARGE SCALE GENOMIC DNA]</scope>
    <source>
        <strain evidence="18 19">MIT 17-337</strain>
    </source>
</reference>
<dbReference type="Gene3D" id="1.20.5.5270">
    <property type="match status" value="1"/>
</dbReference>
<dbReference type="PANTHER" id="PTHR10046">
    <property type="entry name" value="ATP DEPENDENT LON PROTEASE FAMILY MEMBER"/>
    <property type="match status" value="1"/>
</dbReference>
<dbReference type="Gene3D" id="3.40.50.300">
    <property type="entry name" value="P-loop containing nucleotide triphosphate hydrolases"/>
    <property type="match status" value="1"/>
</dbReference>
<evidence type="ECO:0000256" key="2">
    <source>
        <dbReference type="ARBA" id="ARBA00022490"/>
    </source>
</evidence>
<dbReference type="GO" id="GO:0006515">
    <property type="term" value="P:protein quality control for misfolded or incompletely synthesized proteins"/>
    <property type="evidence" value="ECO:0007669"/>
    <property type="project" value="UniProtKB-UniRule"/>
</dbReference>
<keyword evidence="3 9" id="KW-0645">Protease</keyword>
<dbReference type="InterPro" id="IPR015947">
    <property type="entry name" value="PUA-like_sf"/>
</dbReference>
<dbReference type="PROSITE" id="PS01046">
    <property type="entry name" value="LON_SER"/>
    <property type="match status" value="1"/>
</dbReference>
<feature type="region of interest" description="Disordered" evidence="15">
    <location>
        <begin position="356"/>
        <end position="376"/>
    </location>
</feature>
<evidence type="ECO:0000256" key="7">
    <source>
        <dbReference type="ARBA" id="ARBA00022840"/>
    </source>
</evidence>
<dbReference type="Pfam" id="PF02190">
    <property type="entry name" value="LON_substr_bdg"/>
    <property type="match status" value="1"/>
</dbReference>
<proteinExistence type="evidence at transcript level"/>
<evidence type="ECO:0000256" key="12">
    <source>
        <dbReference type="PIRSR" id="PIRSR001174-2"/>
    </source>
</evidence>
<dbReference type="InterPro" id="IPR027543">
    <property type="entry name" value="Lon_bac"/>
</dbReference>
<feature type="active site" evidence="9 11">
    <location>
        <position position="782"/>
    </location>
</feature>
<keyword evidence="19" id="KW-1185">Reference proteome</keyword>
<feature type="domain" description="Lon proteolytic" evidence="16">
    <location>
        <begin position="668"/>
        <end position="877"/>
    </location>
</feature>
<evidence type="ECO:0000256" key="3">
    <source>
        <dbReference type="ARBA" id="ARBA00022670"/>
    </source>
</evidence>
<gene>
    <name evidence="9 18" type="primary">lon</name>
    <name evidence="18" type="ORF">CQA53_07995</name>
</gene>
<dbReference type="InterPro" id="IPR003593">
    <property type="entry name" value="AAA+_ATPase"/>
</dbReference>
<dbReference type="InterPro" id="IPR014721">
    <property type="entry name" value="Ribsml_uS5_D2-typ_fold_subgr"/>
</dbReference>
<name>A0A3D8IHL4_9HELI</name>
<keyword evidence="6 9" id="KW-0720">Serine protease</keyword>
<feature type="binding site" evidence="9 12">
    <location>
        <begin position="432"/>
        <end position="439"/>
    </location>
    <ligand>
        <name>ATP</name>
        <dbReference type="ChEBI" id="CHEBI:30616"/>
    </ligand>
</feature>
<dbReference type="GO" id="GO:0043565">
    <property type="term" value="F:sequence-specific DNA binding"/>
    <property type="evidence" value="ECO:0007669"/>
    <property type="project" value="UniProtKB-UniRule"/>
</dbReference>
<dbReference type="GO" id="GO:0004176">
    <property type="term" value="F:ATP-dependent peptidase activity"/>
    <property type="evidence" value="ECO:0007669"/>
    <property type="project" value="UniProtKB-UniRule"/>
</dbReference>
<dbReference type="SMART" id="SM00382">
    <property type="entry name" value="AAA"/>
    <property type="match status" value="1"/>
</dbReference>
<evidence type="ECO:0000313" key="18">
    <source>
        <dbReference type="EMBL" id="RDU64071.1"/>
    </source>
</evidence>
<dbReference type="NCBIfam" id="TIGR00763">
    <property type="entry name" value="lon"/>
    <property type="match status" value="1"/>
</dbReference>
<feature type="compositionally biased region" description="Basic and acidic residues" evidence="15">
    <location>
        <begin position="393"/>
        <end position="413"/>
    </location>
</feature>
<dbReference type="AlphaFoldDB" id="A0A3D8IHL4"/>
<feature type="region of interest" description="Disordered" evidence="15">
    <location>
        <begin position="393"/>
        <end position="416"/>
    </location>
</feature>
<keyword evidence="2 9" id="KW-0963">Cytoplasm</keyword>
<evidence type="ECO:0000256" key="5">
    <source>
        <dbReference type="ARBA" id="ARBA00022801"/>
    </source>
</evidence>
<dbReference type="GO" id="GO:0034605">
    <property type="term" value="P:cellular response to heat"/>
    <property type="evidence" value="ECO:0007669"/>
    <property type="project" value="UniProtKB-UniRule"/>
</dbReference>